<evidence type="ECO:0000256" key="10">
    <source>
        <dbReference type="ARBA" id="ARBA00022840"/>
    </source>
</evidence>
<dbReference type="InterPro" id="IPR000700">
    <property type="entry name" value="PAS-assoc_C"/>
</dbReference>
<dbReference type="InterPro" id="IPR008207">
    <property type="entry name" value="Sig_transdc_His_kin_Hpt_dom"/>
</dbReference>
<dbReference type="InterPro" id="IPR003660">
    <property type="entry name" value="HAMP_dom"/>
</dbReference>
<dbReference type="OrthoDB" id="9801651at2"/>
<dbReference type="SMART" id="SM00086">
    <property type="entry name" value="PAC"/>
    <property type="match status" value="2"/>
</dbReference>
<evidence type="ECO:0000256" key="4">
    <source>
        <dbReference type="ARBA" id="ARBA00022475"/>
    </source>
</evidence>
<dbReference type="PROSITE" id="PS50110">
    <property type="entry name" value="RESPONSE_REGULATORY"/>
    <property type="match status" value="2"/>
</dbReference>
<dbReference type="PANTHER" id="PTHR45339">
    <property type="entry name" value="HYBRID SIGNAL TRANSDUCTION HISTIDINE KINASE J"/>
    <property type="match status" value="1"/>
</dbReference>
<dbReference type="SMART" id="SM00091">
    <property type="entry name" value="PAS"/>
    <property type="match status" value="3"/>
</dbReference>
<reference evidence="24 25" key="1">
    <citation type="journal article" date="2014" name="Genome Announc.">
        <title>Draft Genome Sequence of Magnetospirillum sp. Strain SO-1, a Freshwater Magnetotactic Bacterium Isolated from the Ol'khovka River, Russia.</title>
        <authorList>
            <person name="Grouzdev D.S."/>
            <person name="Dziuba M.V."/>
            <person name="Sukhacheva M.S."/>
            <person name="Mardanov A.V."/>
            <person name="Beletskiy A.V."/>
            <person name="Kuznetsov B.B."/>
            <person name="Skryabin K.G."/>
        </authorList>
    </citation>
    <scope>NUCLEOTIDE SEQUENCE [LARGE SCALE GENOMIC DNA]</scope>
    <source>
        <strain evidence="24 25">SO-1</strain>
    </source>
</reference>
<dbReference type="InterPro" id="IPR001610">
    <property type="entry name" value="PAC"/>
</dbReference>
<dbReference type="RefSeq" id="WP_008619577.1">
    <property type="nucleotide sequence ID" value="NZ_AONQ01000050.1"/>
</dbReference>
<dbReference type="EMBL" id="AONQ01000050">
    <property type="protein sequence ID" value="EME68850.1"/>
    <property type="molecule type" value="Genomic_DNA"/>
</dbReference>
<dbReference type="InterPro" id="IPR004358">
    <property type="entry name" value="Sig_transdc_His_kin-like_C"/>
</dbReference>
<dbReference type="CDD" id="cd06225">
    <property type="entry name" value="HAMP"/>
    <property type="match status" value="1"/>
</dbReference>
<dbReference type="InterPro" id="IPR036097">
    <property type="entry name" value="HisK_dim/P_sf"/>
</dbReference>
<dbReference type="InterPro" id="IPR003594">
    <property type="entry name" value="HATPase_dom"/>
</dbReference>
<feature type="domain" description="HAMP" evidence="22">
    <location>
        <begin position="373"/>
        <end position="426"/>
    </location>
</feature>
<dbReference type="InterPro" id="IPR003661">
    <property type="entry name" value="HisK_dim/P_dom"/>
</dbReference>
<dbReference type="Gene3D" id="3.30.450.20">
    <property type="entry name" value="PAS domain"/>
    <property type="match status" value="4"/>
</dbReference>
<feature type="domain" description="Histidine kinase" evidence="18">
    <location>
        <begin position="857"/>
        <end position="1078"/>
    </location>
</feature>
<dbReference type="eggNOG" id="COG2770">
    <property type="taxonomic scope" value="Bacteria"/>
</dbReference>
<dbReference type="InterPro" id="IPR000014">
    <property type="entry name" value="PAS"/>
</dbReference>
<dbReference type="Proteomes" id="UP000011744">
    <property type="component" value="Unassembled WGS sequence"/>
</dbReference>
<dbReference type="GO" id="GO:0000155">
    <property type="term" value="F:phosphorelay sensor kinase activity"/>
    <property type="evidence" value="ECO:0007669"/>
    <property type="project" value="InterPro"/>
</dbReference>
<name>M2Z3B5_9PROT</name>
<dbReference type="CDD" id="cd00130">
    <property type="entry name" value="PAS"/>
    <property type="match status" value="2"/>
</dbReference>
<dbReference type="InterPro" id="IPR029151">
    <property type="entry name" value="Sensor-like_sf"/>
</dbReference>
<dbReference type="InterPro" id="IPR005467">
    <property type="entry name" value="His_kinase_dom"/>
</dbReference>
<evidence type="ECO:0000313" key="25">
    <source>
        <dbReference type="Proteomes" id="UP000011744"/>
    </source>
</evidence>
<keyword evidence="13 17" id="KW-0472">Membrane</keyword>
<dbReference type="SMART" id="SM00448">
    <property type="entry name" value="REC"/>
    <property type="match status" value="2"/>
</dbReference>
<feature type="transmembrane region" description="Helical" evidence="17">
    <location>
        <begin position="350"/>
        <end position="372"/>
    </location>
</feature>
<keyword evidence="8" id="KW-0547">Nucleotide-binding</keyword>
<evidence type="ECO:0000256" key="3">
    <source>
        <dbReference type="ARBA" id="ARBA00012438"/>
    </source>
</evidence>
<feature type="domain" description="PAS" evidence="20">
    <location>
        <begin position="712"/>
        <end position="787"/>
    </location>
</feature>
<evidence type="ECO:0000256" key="15">
    <source>
        <dbReference type="PROSITE-ProRule" id="PRU00169"/>
    </source>
</evidence>
<dbReference type="PANTHER" id="PTHR45339:SF1">
    <property type="entry name" value="HYBRID SIGNAL TRANSDUCTION HISTIDINE KINASE J"/>
    <property type="match status" value="1"/>
</dbReference>
<feature type="modified residue" description="4-aspartylphosphate" evidence="15">
    <location>
        <position position="1150"/>
    </location>
</feature>
<dbReference type="eggNOG" id="COG2205">
    <property type="taxonomic scope" value="Bacteria"/>
</dbReference>
<dbReference type="InterPro" id="IPR011006">
    <property type="entry name" value="CheY-like_superfamily"/>
</dbReference>
<comment type="subcellular location">
    <subcellularLocation>
        <location evidence="2">Cell membrane</location>
        <topology evidence="2">Multi-pass membrane protein</topology>
    </subcellularLocation>
</comment>
<keyword evidence="5 15" id="KW-0597">Phosphoprotein</keyword>
<dbReference type="InterPro" id="IPR036890">
    <property type="entry name" value="HATPase_C_sf"/>
</dbReference>
<sequence length="1583" mass="174821">MTTLAPTSLPVPWRRGGTSIRNNLLLRAFAIVVVALGVFASSTYSLIVAPTIDRLAESQMRQTAGELEARVQRLLATVEITLNTSRHWGLNGSLNLDQLERFNEFFFPIIENHPEISSVILAHESGREILLLLTPDGKWINRLSDPDNWGRKTTWITWSAERVVEKTEVLERDYDARKRPWFGGAMAMARDEDIHWTAPYIFFTTKEPGITAASRWTDAAGGRYVIAHDVKLLDLSHFTRQVKAGPNGVGMLLDDRGQLIGVPRGARFDDDEEIKKAVLKPLADQNLPVLAEGWERWSALGRPDGILNPMAFDGGDWFSRFHRMSIGSNPVWLGVVAPRRDFVPVGREQIVLLILLLFASLAMAALVTLPVARRFAAPLEALARESARIGRMDLERPVDIRSGLVEITELAAAQEAMRGALLSSTSRLEEANATLEARVLERTEELEHSRSIAEWSRQLMRDMADSLPCAAFRFEVSPDGEAAFRFVSAKAEEIWGYTPDELINEPDLRFWRIHPDDLPAARRAMEEAILLGRSTNLLYRVIDRDGEARWIETRSMASGLPDGTRVWNGYWLDVTEREEALAAMTAAVEEQSAIFQSAGLGIAVLRDRRIVRSNTSLAQLLGYGPEELEGKSTQAIFAHDGDFERMGEEAYPVLARGETFQGDWEYRRKNGTSFWGRTSGRAIDRDDLSKGSVWVCDDITERRDWENRIRQAEERLRALTNSLPVAVFELRREGDLFWFSFTGRQVRSILGVGPDELRANAGRLYGAVQDDEREALEGVIDDAVGRGVRFSAQFRLDAPDERWVRMEAQPIAGEEGGAVWAGFFQDVTAVKQAEAALTQAKELAEDATRMKSDFLANMSHEIRTPMNAIIGMSHLALKTDLTPRQHDYVKKIQGAGQHLLGIINDILDFSKIEAGKLAVERVDFDLDKMLDNIAGLLTEKTGAKNLELVFDIPSDVPRTLIGDSLRLGQILINYANNAVKFTEKGEIDIIARVKERGEDEVLLYFAVRDTGIGLTEEQMGRLFQSFEQADTSTTRKFGGTGLGLAISKKLAELMGGEVGVESEYGKGSTFWFTARMGIGAARKRHLLPSPDLRGYRALVVDDNDNARAVLSDLLSSMTFRVRDLPSGREAVDEVKRAADRGEPYDIVLLDWRMPGMDGIDTARHLKALELNPAPRLLMVTAYGREEVLNQIAEAGIEDVLIKPVSASILFDTVMRMFGGPSAERRETAGELSPSQENLATIAGARILLVEDNDLNQEVATELLTDAGFLVEVAGDGAVALEMVQRNSYDIVLMDMQMPVMDGVTATMEIRRLGRFDALPIVAMTANAMQRDRDRCIEAGMNDFITKPIDPDQLWTALLRWIAPRHAAAVAPSGAGRVPGGEDGGRSIPQIPGLDTVSGLRRVQGKTRLYLSSLRKFAAGRKSAAADIAAALDRGDGATAERLAHTTKGLAGMVGADEIQRRAASLETALADKAPRGEVDGLLAALDKPLAEMVALLEARLPPEESVAPVAVDGEKLAAVCRRMLILLAEDDAEVDDVMEENAGLLSTAFPEDFGRVRSAIKDFDFDVALAALDEAMKRNRSPA</sequence>
<dbReference type="CDD" id="cd18774">
    <property type="entry name" value="PDC2_HK_sensor"/>
    <property type="match status" value="1"/>
</dbReference>
<dbReference type="PATRIC" id="fig|1244869.3.peg.3279"/>
<comment type="caution">
    <text evidence="24">The sequence shown here is derived from an EMBL/GenBank/DDBJ whole genome shotgun (WGS) entry which is preliminary data.</text>
</comment>
<dbReference type="Pfam" id="PF02518">
    <property type="entry name" value="HATPase_c"/>
    <property type="match status" value="1"/>
</dbReference>
<dbReference type="EC" id="2.7.13.3" evidence="3"/>
<organism evidence="24 25">
    <name type="scientific">Paramagnetospirillum caucaseum</name>
    <dbReference type="NCBI Taxonomy" id="1244869"/>
    <lineage>
        <taxon>Bacteria</taxon>
        <taxon>Pseudomonadati</taxon>
        <taxon>Pseudomonadota</taxon>
        <taxon>Alphaproteobacteria</taxon>
        <taxon>Rhodospirillales</taxon>
        <taxon>Magnetospirillaceae</taxon>
        <taxon>Paramagnetospirillum</taxon>
    </lineage>
</organism>
<proteinExistence type="predicted"/>
<dbReference type="CDD" id="cd00088">
    <property type="entry name" value="HPT"/>
    <property type="match status" value="1"/>
</dbReference>
<dbReference type="Gene3D" id="1.20.120.160">
    <property type="entry name" value="HPT domain"/>
    <property type="match status" value="1"/>
</dbReference>
<dbReference type="PROSITE" id="PS50885">
    <property type="entry name" value="HAMP"/>
    <property type="match status" value="1"/>
</dbReference>
<feature type="modified residue" description="Phosphohistidine" evidence="14">
    <location>
        <position position="1444"/>
    </location>
</feature>
<feature type="region of interest" description="Disordered" evidence="16">
    <location>
        <begin position="1371"/>
        <end position="1390"/>
    </location>
</feature>
<dbReference type="GO" id="GO:0005886">
    <property type="term" value="C:plasma membrane"/>
    <property type="evidence" value="ECO:0007669"/>
    <property type="project" value="UniProtKB-SubCell"/>
</dbReference>
<dbReference type="Pfam" id="PF00512">
    <property type="entry name" value="HisKA"/>
    <property type="match status" value="1"/>
</dbReference>
<dbReference type="PROSITE" id="PS50894">
    <property type="entry name" value="HPT"/>
    <property type="match status" value="1"/>
</dbReference>
<feature type="transmembrane region" description="Helical" evidence="17">
    <location>
        <begin position="28"/>
        <end position="52"/>
    </location>
</feature>
<dbReference type="SMART" id="SM00388">
    <property type="entry name" value="HisKA"/>
    <property type="match status" value="1"/>
</dbReference>
<feature type="domain" description="PAS" evidence="20">
    <location>
        <begin position="456"/>
        <end position="532"/>
    </location>
</feature>
<evidence type="ECO:0000256" key="5">
    <source>
        <dbReference type="ARBA" id="ARBA00022553"/>
    </source>
</evidence>
<evidence type="ECO:0000256" key="2">
    <source>
        <dbReference type="ARBA" id="ARBA00004651"/>
    </source>
</evidence>
<dbReference type="eggNOG" id="COG0784">
    <property type="taxonomic scope" value="Bacteria"/>
</dbReference>
<evidence type="ECO:0000259" key="21">
    <source>
        <dbReference type="PROSITE" id="PS50113"/>
    </source>
</evidence>
<evidence type="ECO:0000259" key="19">
    <source>
        <dbReference type="PROSITE" id="PS50110"/>
    </source>
</evidence>
<dbReference type="CDD" id="cd16922">
    <property type="entry name" value="HATPase_EvgS-ArcB-TorS-like"/>
    <property type="match status" value="1"/>
</dbReference>
<evidence type="ECO:0000256" key="1">
    <source>
        <dbReference type="ARBA" id="ARBA00000085"/>
    </source>
</evidence>
<comment type="catalytic activity">
    <reaction evidence="1">
        <text>ATP + protein L-histidine = ADP + protein N-phospho-L-histidine.</text>
        <dbReference type="EC" id="2.7.13.3"/>
    </reaction>
</comment>
<evidence type="ECO:0000256" key="16">
    <source>
        <dbReference type="SAM" id="MobiDB-lite"/>
    </source>
</evidence>
<dbReference type="Pfam" id="PF13426">
    <property type="entry name" value="PAS_9"/>
    <property type="match status" value="1"/>
</dbReference>
<dbReference type="SMART" id="SM00387">
    <property type="entry name" value="HATPase_c"/>
    <property type="match status" value="1"/>
</dbReference>
<evidence type="ECO:0000256" key="14">
    <source>
        <dbReference type="PROSITE-ProRule" id="PRU00110"/>
    </source>
</evidence>
<evidence type="ECO:0000256" key="11">
    <source>
        <dbReference type="ARBA" id="ARBA00022989"/>
    </source>
</evidence>
<dbReference type="PROSITE" id="PS50112">
    <property type="entry name" value="PAS"/>
    <property type="match status" value="3"/>
</dbReference>
<evidence type="ECO:0000256" key="17">
    <source>
        <dbReference type="SAM" id="Phobius"/>
    </source>
</evidence>
<dbReference type="SUPFAM" id="SSF103190">
    <property type="entry name" value="Sensory domain-like"/>
    <property type="match status" value="1"/>
</dbReference>
<dbReference type="FunFam" id="3.30.565.10:FF:000010">
    <property type="entry name" value="Sensor histidine kinase RcsC"/>
    <property type="match status" value="1"/>
</dbReference>
<evidence type="ECO:0000259" key="22">
    <source>
        <dbReference type="PROSITE" id="PS50885"/>
    </source>
</evidence>
<dbReference type="eggNOG" id="COG2202">
    <property type="taxonomic scope" value="Bacteria"/>
</dbReference>
<keyword evidence="4" id="KW-1003">Cell membrane</keyword>
<gene>
    <name evidence="24" type="ORF">H261_16341</name>
</gene>
<dbReference type="Pfam" id="PF08447">
    <property type="entry name" value="PAS_3"/>
    <property type="match status" value="1"/>
</dbReference>
<feature type="domain" description="PAC" evidence="21">
    <location>
        <begin position="660"/>
        <end position="711"/>
    </location>
</feature>
<evidence type="ECO:0000256" key="9">
    <source>
        <dbReference type="ARBA" id="ARBA00022777"/>
    </source>
</evidence>
<dbReference type="InterPro" id="IPR013655">
    <property type="entry name" value="PAS_fold_3"/>
</dbReference>
<evidence type="ECO:0000256" key="6">
    <source>
        <dbReference type="ARBA" id="ARBA00022679"/>
    </source>
</evidence>
<protein>
    <recommendedName>
        <fullName evidence="3">histidine kinase</fullName>
        <ecNumber evidence="3">2.7.13.3</ecNumber>
    </recommendedName>
</protein>
<dbReference type="Gene3D" id="3.40.50.2300">
    <property type="match status" value="2"/>
</dbReference>
<dbReference type="CDD" id="cd17546">
    <property type="entry name" value="REC_hyHK_CKI1_RcsC-like"/>
    <property type="match status" value="2"/>
</dbReference>
<dbReference type="InterPro" id="IPR001789">
    <property type="entry name" value="Sig_transdc_resp-reg_receiver"/>
</dbReference>
<dbReference type="PRINTS" id="PR00344">
    <property type="entry name" value="BCTRLSENSOR"/>
</dbReference>
<keyword evidence="7 17" id="KW-0812">Transmembrane</keyword>
<dbReference type="SUPFAM" id="SSF52172">
    <property type="entry name" value="CheY-like"/>
    <property type="match status" value="2"/>
</dbReference>
<evidence type="ECO:0000256" key="8">
    <source>
        <dbReference type="ARBA" id="ARBA00022741"/>
    </source>
</evidence>
<dbReference type="SUPFAM" id="SSF47384">
    <property type="entry name" value="Homodimeric domain of signal transducing histidine kinase"/>
    <property type="match status" value="1"/>
</dbReference>
<dbReference type="NCBIfam" id="TIGR00229">
    <property type="entry name" value="sensory_box"/>
    <property type="match status" value="3"/>
</dbReference>
<evidence type="ECO:0000256" key="12">
    <source>
        <dbReference type="ARBA" id="ARBA00023012"/>
    </source>
</evidence>
<keyword evidence="6" id="KW-0808">Transferase</keyword>
<evidence type="ECO:0000259" key="20">
    <source>
        <dbReference type="PROSITE" id="PS50112"/>
    </source>
</evidence>
<dbReference type="eggNOG" id="COG2198">
    <property type="taxonomic scope" value="Bacteria"/>
</dbReference>
<dbReference type="InterPro" id="IPR035965">
    <property type="entry name" value="PAS-like_dom_sf"/>
</dbReference>
<dbReference type="InterPro" id="IPR036641">
    <property type="entry name" value="HPT_dom_sf"/>
</dbReference>
<dbReference type="CDD" id="cd00082">
    <property type="entry name" value="HisKA"/>
    <property type="match status" value="1"/>
</dbReference>
<feature type="domain" description="Response regulatory" evidence="19">
    <location>
        <begin position="1245"/>
        <end position="1361"/>
    </location>
</feature>
<evidence type="ECO:0000256" key="7">
    <source>
        <dbReference type="ARBA" id="ARBA00022692"/>
    </source>
</evidence>
<evidence type="ECO:0000256" key="13">
    <source>
        <dbReference type="ARBA" id="ARBA00023136"/>
    </source>
</evidence>
<keyword evidence="25" id="KW-1185">Reference proteome</keyword>
<dbReference type="PROSITE" id="PS50113">
    <property type="entry name" value="PAC"/>
    <property type="match status" value="1"/>
</dbReference>
<dbReference type="GO" id="GO:0005524">
    <property type="term" value="F:ATP binding"/>
    <property type="evidence" value="ECO:0007669"/>
    <property type="project" value="UniProtKB-KW"/>
</dbReference>
<feature type="domain" description="HPt" evidence="23">
    <location>
        <begin position="1405"/>
        <end position="1499"/>
    </location>
</feature>
<dbReference type="SUPFAM" id="SSF47226">
    <property type="entry name" value="Histidine-containing phosphotransfer domain, HPT domain"/>
    <property type="match status" value="1"/>
</dbReference>
<dbReference type="FunFam" id="1.10.287.130:FF:000003">
    <property type="entry name" value="Histidine kinase"/>
    <property type="match status" value="1"/>
</dbReference>
<keyword evidence="11 17" id="KW-1133">Transmembrane helix</keyword>
<dbReference type="Gene3D" id="3.30.565.10">
    <property type="entry name" value="Histidine kinase-like ATPase, C-terminal domain"/>
    <property type="match status" value="1"/>
</dbReference>
<accession>M2Z3B5</accession>
<evidence type="ECO:0000313" key="24">
    <source>
        <dbReference type="EMBL" id="EME68850.1"/>
    </source>
</evidence>
<keyword evidence="10" id="KW-0067">ATP-binding</keyword>
<dbReference type="Gene3D" id="1.10.287.130">
    <property type="match status" value="1"/>
</dbReference>
<feature type="domain" description="Response regulatory" evidence="19">
    <location>
        <begin position="1096"/>
        <end position="1217"/>
    </location>
</feature>
<dbReference type="Gene3D" id="6.10.340.10">
    <property type="match status" value="1"/>
</dbReference>
<dbReference type="SUPFAM" id="SSF55785">
    <property type="entry name" value="PYP-like sensor domain (PAS domain)"/>
    <property type="match status" value="3"/>
</dbReference>
<evidence type="ECO:0000259" key="18">
    <source>
        <dbReference type="PROSITE" id="PS50109"/>
    </source>
</evidence>
<dbReference type="Pfam" id="PF00072">
    <property type="entry name" value="Response_reg"/>
    <property type="match status" value="2"/>
</dbReference>
<keyword evidence="9" id="KW-0418">Kinase</keyword>
<dbReference type="SUPFAM" id="SSF55874">
    <property type="entry name" value="ATPase domain of HSP90 chaperone/DNA topoisomerase II/histidine kinase"/>
    <property type="match status" value="1"/>
</dbReference>
<feature type="modified residue" description="4-aspartylphosphate" evidence="15">
    <location>
        <position position="1294"/>
    </location>
</feature>
<keyword evidence="12" id="KW-0902">Two-component regulatory system</keyword>
<evidence type="ECO:0000259" key="23">
    <source>
        <dbReference type="PROSITE" id="PS50894"/>
    </source>
</evidence>
<dbReference type="STRING" id="1244869.H261_16341"/>
<feature type="domain" description="PAS" evidence="20">
    <location>
        <begin position="607"/>
        <end position="657"/>
    </location>
</feature>
<dbReference type="Pfam" id="PF01627">
    <property type="entry name" value="Hpt"/>
    <property type="match status" value="1"/>
</dbReference>
<dbReference type="PROSITE" id="PS50109">
    <property type="entry name" value="HIS_KIN"/>
    <property type="match status" value="1"/>
</dbReference>